<dbReference type="PROSITE" id="PS50158">
    <property type="entry name" value="ZF_CCHC"/>
    <property type="match status" value="1"/>
</dbReference>
<evidence type="ECO:0000313" key="4">
    <source>
        <dbReference type="Proteomes" id="UP000789901"/>
    </source>
</evidence>
<feature type="domain" description="CCHC-type" evidence="2">
    <location>
        <begin position="4"/>
        <end position="19"/>
    </location>
</feature>
<keyword evidence="1" id="KW-0479">Metal-binding</keyword>
<accession>A0ABN7XJ14</accession>
<protein>
    <submittedName>
        <fullName evidence="3">45237_t:CDS:1</fullName>
    </submittedName>
</protein>
<keyword evidence="4" id="KW-1185">Reference proteome</keyword>
<feature type="non-terminal residue" evidence="3">
    <location>
        <position position="1"/>
    </location>
</feature>
<keyword evidence="1" id="KW-0863">Zinc-finger</keyword>
<dbReference type="Pfam" id="PF00098">
    <property type="entry name" value="zf-CCHC"/>
    <property type="match status" value="1"/>
</dbReference>
<dbReference type="Gene3D" id="4.10.60.10">
    <property type="entry name" value="Zinc finger, CCHC-type"/>
    <property type="match status" value="1"/>
</dbReference>
<organism evidence="3 4">
    <name type="scientific">Gigaspora margarita</name>
    <dbReference type="NCBI Taxonomy" id="4874"/>
    <lineage>
        <taxon>Eukaryota</taxon>
        <taxon>Fungi</taxon>
        <taxon>Fungi incertae sedis</taxon>
        <taxon>Mucoromycota</taxon>
        <taxon>Glomeromycotina</taxon>
        <taxon>Glomeromycetes</taxon>
        <taxon>Diversisporales</taxon>
        <taxon>Gigasporaceae</taxon>
        <taxon>Gigaspora</taxon>
    </lineage>
</organism>
<dbReference type="InterPro" id="IPR036875">
    <property type="entry name" value="Znf_CCHC_sf"/>
</dbReference>
<sequence length="62" mass="6497">GIICYNCGRPGHIVHQCPNLLTPANNGSPAQTASIQNPSTVNGTNPQETLQTLLALLNNNSD</sequence>
<reference evidence="3 4" key="1">
    <citation type="submission" date="2021-06" db="EMBL/GenBank/DDBJ databases">
        <authorList>
            <person name="Kallberg Y."/>
            <person name="Tangrot J."/>
            <person name="Rosling A."/>
        </authorList>
    </citation>
    <scope>NUCLEOTIDE SEQUENCE [LARGE SCALE GENOMIC DNA]</scope>
    <source>
        <strain evidence="3 4">120-4 pot B 10/14</strain>
    </source>
</reference>
<keyword evidence="1" id="KW-0862">Zinc</keyword>
<evidence type="ECO:0000259" key="2">
    <source>
        <dbReference type="PROSITE" id="PS50158"/>
    </source>
</evidence>
<dbReference type="InterPro" id="IPR001878">
    <property type="entry name" value="Znf_CCHC"/>
</dbReference>
<name>A0ABN7XJ14_GIGMA</name>
<evidence type="ECO:0000313" key="3">
    <source>
        <dbReference type="EMBL" id="CAG8855287.1"/>
    </source>
</evidence>
<dbReference type="Proteomes" id="UP000789901">
    <property type="component" value="Unassembled WGS sequence"/>
</dbReference>
<gene>
    <name evidence="3" type="ORF">GMARGA_LOCUS44108</name>
</gene>
<dbReference type="SMART" id="SM00343">
    <property type="entry name" value="ZnF_C2HC"/>
    <property type="match status" value="1"/>
</dbReference>
<evidence type="ECO:0000256" key="1">
    <source>
        <dbReference type="PROSITE-ProRule" id="PRU00047"/>
    </source>
</evidence>
<proteinExistence type="predicted"/>
<feature type="non-terminal residue" evidence="3">
    <location>
        <position position="62"/>
    </location>
</feature>
<dbReference type="EMBL" id="CAJVQB010147688">
    <property type="protein sequence ID" value="CAG8855287.1"/>
    <property type="molecule type" value="Genomic_DNA"/>
</dbReference>
<dbReference type="SUPFAM" id="SSF57756">
    <property type="entry name" value="Retrovirus zinc finger-like domains"/>
    <property type="match status" value="1"/>
</dbReference>
<comment type="caution">
    <text evidence="3">The sequence shown here is derived from an EMBL/GenBank/DDBJ whole genome shotgun (WGS) entry which is preliminary data.</text>
</comment>